<dbReference type="PROSITE" id="PS00678">
    <property type="entry name" value="WD_REPEATS_1"/>
    <property type="match status" value="1"/>
</dbReference>
<proteinExistence type="predicted"/>
<evidence type="ECO:0000313" key="10">
    <source>
        <dbReference type="EMBL" id="WWD22077.1"/>
    </source>
</evidence>
<keyword evidence="4 6" id="KW-0863">Zinc-finger</keyword>
<dbReference type="PROSITE" id="PS50089">
    <property type="entry name" value="ZF_RING_2"/>
    <property type="match status" value="1"/>
</dbReference>
<evidence type="ECO:0000256" key="4">
    <source>
        <dbReference type="ARBA" id="ARBA00022771"/>
    </source>
</evidence>
<feature type="domain" description="RING-type" evidence="9">
    <location>
        <begin position="1206"/>
        <end position="1250"/>
    </location>
</feature>
<evidence type="ECO:0000256" key="3">
    <source>
        <dbReference type="ARBA" id="ARBA00022737"/>
    </source>
</evidence>
<dbReference type="Gene3D" id="2.130.10.10">
    <property type="entry name" value="YVTN repeat-like/Quinoprotein amine dehydrogenase"/>
    <property type="match status" value="1"/>
</dbReference>
<keyword evidence="11" id="KW-1185">Reference proteome</keyword>
<name>A0AAJ8N0G1_9TREE</name>
<dbReference type="SMART" id="SM00320">
    <property type="entry name" value="WD40"/>
    <property type="match status" value="5"/>
</dbReference>
<dbReference type="EMBL" id="CP144062">
    <property type="protein sequence ID" value="WWD22077.1"/>
    <property type="molecule type" value="Genomic_DNA"/>
</dbReference>
<dbReference type="GO" id="GO:1904263">
    <property type="term" value="P:positive regulation of TORC1 signaling"/>
    <property type="evidence" value="ECO:0007669"/>
    <property type="project" value="TreeGrafter"/>
</dbReference>
<feature type="compositionally biased region" description="Low complexity" evidence="8">
    <location>
        <begin position="1051"/>
        <end position="1067"/>
    </location>
</feature>
<dbReference type="SMART" id="SM00249">
    <property type="entry name" value="PHD"/>
    <property type="match status" value="1"/>
</dbReference>
<keyword evidence="2" id="KW-0479">Metal-binding</keyword>
<dbReference type="InterPro" id="IPR001680">
    <property type="entry name" value="WD40_rpt"/>
</dbReference>
<feature type="compositionally biased region" description="Polar residues" evidence="8">
    <location>
        <begin position="1014"/>
        <end position="1025"/>
    </location>
</feature>
<dbReference type="GO" id="GO:0035591">
    <property type="term" value="F:signaling adaptor activity"/>
    <property type="evidence" value="ECO:0007669"/>
    <property type="project" value="TreeGrafter"/>
</dbReference>
<reference evidence="10" key="1">
    <citation type="submission" date="2017-08" db="EMBL/GenBank/DDBJ databases">
        <authorList>
            <person name="Cuomo C."/>
            <person name="Billmyre B."/>
            <person name="Heitman J."/>
        </authorList>
    </citation>
    <scope>NUCLEOTIDE SEQUENCE</scope>
    <source>
        <strain evidence="10">CBS 12478</strain>
    </source>
</reference>
<dbReference type="GeneID" id="43588047"/>
<feature type="compositionally biased region" description="Gly residues" evidence="8">
    <location>
        <begin position="1326"/>
        <end position="1339"/>
    </location>
</feature>
<accession>A0AAJ8N0G1</accession>
<dbReference type="PANTHER" id="PTHR46170">
    <property type="entry name" value="GATOR COMPLEX PROTEIN WDR59"/>
    <property type="match status" value="1"/>
</dbReference>
<dbReference type="GO" id="GO:0008270">
    <property type="term" value="F:zinc ion binding"/>
    <property type="evidence" value="ECO:0007669"/>
    <property type="project" value="UniProtKB-KW"/>
</dbReference>
<reference evidence="10" key="2">
    <citation type="submission" date="2024-01" db="EMBL/GenBank/DDBJ databases">
        <title>Comparative genomics of Cryptococcus and Kwoniella reveals pathogenesis evolution and contrasting modes of karyotype evolution via chromosome fusion or intercentromeric recombination.</title>
        <authorList>
            <person name="Coelho M.A."/>
            <person name="David-Palma M."/>
            <person name="Shea T."/>
            <person name="Bowers K."/>
            <person name="McGinley-Smith S."/>
            <person name="Mohammad A.W."/>
            <person name="Gnirke A."/>
            <person name="Yurkov A.M."/>
            <person name="Nowrousian M."/>
            <person name="Sun S."/>
            <person name="Cuomo C.A."/>
            <person name="Heitman J."/>
        </authorList>
    </citation>
    <scope>NUCLEOTIDE SEQUENCE</scope>
    <source>
        <strain evidence="10">CBS 12478</strain>
    </source>
</reference>
<dbReference type="InterPro" id="IPR001965">
    <property type="entry name" value="Znf_PHD"/>
</dbReference>
<feature type="compositionally biased region" description="Low complexity" evidence="8">
    <location>
        <begin position="497"/>
        <end position="518"/>
    </location>
</feature>
<organism evidence="10 11">
    <name type="scientific">Kwoniella shandongensis</name>
    <dbReference type="NCBI Taxonomy" id="1734106"/>
    <lineage>
        <taxon>Eukaryota</taxon>
        <taxon>Fungi</taxon>
        <taxon>Dikarya</taxon>
        <taxon>Basidiomycota</taxon>
        <taxon>Agaricomycotina</taxon>
        <taxon>Tremellomycetes</taxon>
        <taxon>Tremellales</taxon>
        <taxon>Cryptococcaceae</taxon>
        <taxon>Kwoniella</taxon>
    </lineage>
</organism>
<evidence type="ECO:0000259" key="9">
    <source>
        <dbReference type="PROSITE" id="PS50089"/>
    </source>
</evidence>
<feature type="region of interest" description="Disordered" evidence="8">
    <location>
        <begin position="1326"/>
        <end position="1368"/>
    </location>
</feature>
<feature type="compositionally biased region" description="Low complexity" evidence="8">
    <location>
        <begin position="995"/>
        <end position="1005"/>
    </location>
</feature>
<evidence type="ECO:0000256" key="2">
    <source>
        <dbReference type="ARBA" id="ARBA00022723"/>
    </source>
</evidence>
<keyword evidence="1 7" id="KW-0853">WD repeat</keyword>
<dbReference type="GO" id="GO:0034198">
    <property type="term" value="P:cellular response to amino acid starvation"/>
    <property type="evidence" value="ECO:0007669"/>
    <property type="project" value="TreeGrafter"/>
</dbReference>
<dbReference type="PANTHER" id="PTHR46170:SF1">
    <property type="entry name" value="GATOR COMPLEX PROTEIN WDR59"/>
    <property type="match status" value="1"/>
</dbReference>
<dbReference type="InterPro" id="IPR036322">
    <property type="entry name" value="WD40_repeat_dom_sf"/>
</dbReference>
<feature type="region of interest" description="Disordered" evidence="8">
    <location>
        <begin position="941"/>
        <end position="1088"/>
    </location>
</feature>
<dbReference type="SUPFAM" id="SSF50978">
    <property type="entry name" value="WD40 repeat-like"/>
    <property type="match status" value="1"/>
</dbReference>
<feature type="compositionally biased region" description="Basic and acidic residues" evidence="8">
    <location>
        <begin position="1344"/>
        <end position="1363"/>
    </location>
</feature>
<dbReference type="PROSITE" id="PS50082">
    <property type="entry name" value="WD_REPEATS_2"/>
    <property type="match status" value="1"/>
</dbReference>
<keyword evidence="3" id="KW-0677">Repeat</keyword>
<evidence type="ECO:0000256" key="6">
    <source>
        <dbReference type="PROSITE-ProRule" id="PRU00175"/>
    </source>
</evidence>
<evidence type="ECO:0000256" key="7">
    <source>
        <dbReference type="PROSITE-ProRule" id="PRU00221"/>
    </source>
</evidence>
<evidence type="ECO:0000256" key="8">
    <source>
        <dbReference type="SAM" id="MobiDB-lite"/>
    </source>
</evidence>
<dbReference type="RefSeq" id="XP_065823938.1">
    <property type="nucleotide sequence ID" value="XM_065967866.1"/>
</dbReference>
<dbReference type="InterPro" id="IPR019775">
    <property type="entry name" value="WD40_repeat_CS"/>
</dbReference>
<dbReference type="Pfam" id="PF00400">
    <property type="entry name" value="WD40"/>
    <property type="match status" value="1"/>
</dbReference>
<dbReference type="GO" id="GO:0035859">
    <property type="term" value="C:Seh1-associated complex"/>
    <property type="evidence" value="ECO:0007669"/>
    <property type="project" value="TreeGrafter"/>
</dbReference>
<keyword evidence="5" id="KW-0862">Zinc</keyword>
<dbReference type="InterPro" id="IPR001841">
    <property type="entry name" value="Znf_RING"/>
</dbReference>
<evidence type="ECO:0000313" key="11">
    <source>
        <dbReference type="Proteomes" id="UP000322225"/>
    </source>
</evidence>
<protein>
    <recommendedName>
        <fullName evidence="9">RING-type domain-containing protein</fullName>
    </recommendedName>
</protein>
<dbReference type="Proteomes" id="UP000322225">
    <property type="component" value="Chromosome 12"/>
</dbReference>
<feature type="compositionally biased region" description="Low complexity" evidence="8">
    <location>
        <begin position="8"/>
        <end position="41"/>
    </location>
</feature>
<feature type="region of interest" description="Disordered" evidence="8">
    <location>
        <begin position="436"/>
        <end position="460"/>
    </location>
</feature>
<dbReference type="GO" id="GO:0005774">
    <property type="term" value="C:vacuolar membrane"/>
    <property type="evidence" value="ECO:0007669"/>
    <property type="project" value="TreeGrafter"/>
</dbReference>
<feature type="region of interest" description="Disordered" evidence="8">
    <location>
        <begin position="495"/>
        <end position="518"/>
    </location>
</feature>
<evidence type="ECO:0000256" key="1">
    <source>
        <dbReference type="ARBA" id="ARBA00022574"/>
    </source>
</evidence>
<dbReference type="InterPro" id="IPR015943">
    <property type="entry name" value="WD40/YVTN_repeat-like_dom_sf"/>
</dbReference>
<dbReference type="KEGG" id="ksn:43588047"/>
<gene>
    <name evidence="10" type="ORF">CI109_106566</name>
</gene>
<sequence length="1390" mass="151064">MLSPTQVPLPSSPSNTTSSASRRSSTSSTPYHPSPLSSPLTHFALGGGGGRPRLDRNPTSLTIRGGGGGAVAEVSDPFREGSTISVNQPVGSISISPNSRDVCLASRKGLYILDLAELNNAPRFIPQGGTWQIADVQWSPHPSTSNLILSTSSQKLLVWDLAAQRSLFKSIDAHARAITDINWHFLNPNLMATVAMDAGIRGWDLRCWDKPFMRLCAWGAAGTQVKWNRRHDHIVATAHGKVVHIWDDRKGSVPVTSIKAHDAKIYGIDWDRKDRHKLVTCSLDKTIKFWTVPELGSPSGASESDYHPSLSAPDTPTAVISTNYPVWRARNLPFGQGVLSLPQRGEKALEMFGVGDNSPVERFEGHENVVKDFVWRVRGGDDANFDDREFQLVTWSKDRTLRIWPVGRETMEVVGYQYGKPIDVHVSRRGAPLLTYTKDPSNTDQDAPRLPPPVVNPSNLTRQKLSTKTETGMTRGGNKVRGIEQLDWLTKVVKNAPSPESSSVPSRIGSVSRTRSRPPSVEGRIDWISLKDEVVLLNKMFPRPRINFEKIDLAHHKLTMSMQGPWANGDRMAFMRIHWSFPVNYPYSNDIPTFELERNPTVSPISRQMIVTTIKEMRAHNRQCLVSTTGYLLGSHERMGRRRIDEESDSESEKGVETTRLGNVPMLIRTCGATFGPNGQLVCFFPKQVVLPRIRNISRSPSITRDNHPSPMLKAISALSRLQNPHKRSVLRYKPRIRRLDHQTIVAPQVQAGSTLTLHDVSHFLGQPSAALAKVYSTSLESNIFHALEVGRLDHAEAWSTLKGILADPPPAYSPLPPVMGKADDLRRERVVWEKSMTRKKRVLDQLFTVLIAARDVQMLTLVSCILLDHVRTAPVPPQPDSLVSRSPEQDYFTLPHVTPAHITPTRHRASSSVPHSPGNSSFYRTSGWSQILNPSGISLRGALTPKDRTSFTDLPFSKTPLGMSYEDASPTGLSIPPSARKIDSPKIKERPRHPTTASASASASSPPPLITPLKSSGTDRSLGSSGDPRSHKVSFGQASPLGAGRALNRTTTGTTSGSTAGSAATTPGAPLSSQTPNAVVGGLGGGKRRGKTCKIRLDFPRDDSPTPSLLPDEVRATCEAWKLCYADFLLRAGLLGIRANLMTYEFVTNMKGAATRAANGDAKIEVKDGARSDGLQTVAHVCVACASNLEGSCPSCNKAPNRPMCSFCRLPIKGLSMGCSTCGHKLHSKCFQSYFLSPVTTPLTCPACSCSCLGHKGIATPYFAFPLSPKQSPSITRGFARGNITPVIEEGGSGVKGRVTYASLAKLGAIKENLGGGGGSGSGGVGALGLNPDGGGTGDEVSVGERDRERERERTQSRDGRGPEGLLARARWGGEGLLHWKGTVHHHLG</sequence>
<feature type="repeat" description="WD" evidence="7">
    <location>
        <begin position="258"/>
        <end position="292"/>
    </location>
</feature>
<feature type="region of interest" description="Disordered" evidence="8">
    <location>
        <begin position="1"/>
        <end position="72"/>
    </location>
</feature>
<evidence type="ECO:0000256" key="5">
    <source>
        <dbReference type="ARBA" id="ARBA00022833"/>
    </source>
</evidence>
<dbReference type="InterPro" id="IPR049567">
    <property type="entry name" value="WDR59-like"/>
</dbReference>